<dbReference type="EMBL" id="AFIJ01000020">
    <property type="protein sequence ID" value="EGL40912.1"/>
    <property type="molecule type" value="Genomic_DNA"/>
</dbReference>
<organism evidence="1 2">
    <name type="scientific">Megasphaera lornae</name>
    <dbReference type="NCBI Taxonomy" id="1000568"/>
    <lineage>
        <taxon>Bacteria</taxon>
        <taxon>Bacillati</taxon>
        <taxon>Bacillota</taxon>
        <taxon>Negativicutes</taxon>
        <taxon>Veillonellales</taxon>
        <taxon>Veillonellaceae</taxon>
        <taxon>Megasphaera</taxon>
    </lineage>
</organism>
<dbReference type="Proteomes" id="UP000004018">
    <property type="component" value="Unassembled WGS sequence"/>
</dbReference>
<evidence type="ECO:0000313" key="2">
    <source>
        <dbReference type="Proteomes" id="UP000004018"/>
    </source>
</evidence>
<name>A0ABN0D0L8_9FIRM</name>
<keyword evidence="2" id="KW-1185">Reference proteome</keyword>
<evidence type="ECO:0000313" key="1">
    <source>
        <dbReference type="EMBL" id="EGL40912.1"/>
    </source>
</evidence>
<sequence length="39" mass="4727">MFAVRYIFYCVVVKKYGRVNTLFDSFYQVVKKSKIRCII</sequence>
<comment type="caution">
    <text evidence="1">The sequence shown here is derived from an EMBL/GenBank/DDBJ whole genome shotgun (WGS) entry which is preliminary data.</text>
</comment>
<reference evidence="1 2" key="1">
    <citation type="submission" date="2011-04" db="EMBL/GenBank/DDBJ databases">
        <authorList>
            <person name="Harkins D.M."/>
            <person name="Madupu R."/>
            <person name="Durkin A.S."/>
            <person name="Torralba M."/>
            <person name="Methe B."/>
            <person name="Sutton G.G."/>
            <person name="Nelson K.E."/>
        </authorList>
    </citation>
    <scope>NUCLEOTIDE SEQUENCE [LARGE SCALE GENOMIC DNA]</scope>
    <source>
        <strain evidence="1 2">UPII 199-6</strain>
    </source>
</reference>
<protein>
    <submittedName>
        <fullName evidence="1">Uncharacterized protein</fullName>
    </submittedName>
</protein>
<proteinExistence type="predicted"/>
<accession>A0ABN0D0L8</accession>
<gene>
    <name evidence="1" type="ORF">HMPREF1039_1112</name>
</gene>